<protein>
    <submittedName>
        <fullName evidence="1">Uncharacterized protein</fullName>
    </submittedName>
</protein>
<evidence type="ECO:0000313" key="2">
    <source>
        <dbReference type="Proteomes" id="UP000198558"/>
    </source>
</evidence>
<keyword evidence="2" id="KW-1185">Reference proteome</keyword>
<organism evidence="1 2">
    <name type="scientific">Thomasclavelia cocleata</name>
    <dbReference type="NCBI Taxonomy" id="69824"/>
    <lineage>
        <taxon>Bacteria</taxon>
        <taxon>Bacillati</taxon>
        <taxon>Bacillota</taxon>
        <taxon>Erysipelotrichia</taxon>
        <taxon>Erysipelotrichales</taxon>
        <taxon>Coprobacillaceae</taxon>
        <taxon>Thomasclavelia</taxon>
    </lineage>
</organism>
<dbReference type="GeneID" id="78287140"/>
<reference evidence="2" key="1">
    <citation type="submission" date="2016-10" db="EMBL/GenBank/DDBJ databases">
        <authorList>
            <person name="Varghese N."/>
            <person name="Submissions S."/>
        </authorList>
    </citation>
    <scope>NUCLEOTIDE SEQUENCE [LARGE SCALE GENOMIC DNA]</scope>
    <source>
        <strain evidence="2">DSM 1551</strain>
    </source>
</reference>
<gene>
    <name evidence="1" type="ORF">SAMN04489758_10194</name>
</gene>
<proteinExistence type="predicted"/>
<dbReference type="AlphaFoldDB" id="A0A1I0BGL5"/>
<evidence type="ECO:0000313" key="1">
    <source>
        <dbReference type="EMBL" id="SET05335.1"/>
    </source>
</evidence>
<accession>A0A1I0BGL5</accession>
<dbReference type="EMBL" id="FOIN01000001">
    <property type="protein sequence ID" value="SET05335.1"/>
    <property type="molecule type" value="Genomic_DNA"/>
</dbReference>
<name>A0A1I0BGL5_9FIRM</name>
<dbReference type="RefSeq" id="WP_092351370.1">
    <property type="nucleotide sequence ID" value="NZ_FOIN01000001.1"/>
</dbReference>
<sequence>MNKVYKNNITKFLDNYLNDSCEDEYYILKNHILFYGNATDNNNISIYVIRRFGATRGQIFVNKKNNVIVHIEIYNLNNVYCYTVPFDILSRILQERFIGAKMELEKIKLAR</sequence>
<dbReference type="Proteomes" id="UP000198558">
    <property type="component" value="Unassembled WGS sequence"/>
</dbReference>